<dbReference type="PANTHER" id="PTHR21599">
    <property type="entry name" value="GLYCERATE KINASE"/>
    <property type="match status" value="1"/>
</dbReference>
<comment type="similarity">
    <text evidence="1 4">Belongs to the glycerate kinase type-1 family.</text>
</comment>
<dbReference type="InterPro" id="IPR018197">
    <property type="entry name" value="Glycerate_kinase_RE-like"/>
</dbReference>
<gene>
    <name evidence="6" type="ORF">E1218_16030</name>
</gene>
<dbReference type="GO" id="GO:0008887">
    <property type="term" value="F:glycerate kinase activity"/>
    <property type="evidence" value="ECO:0007669"/>
    <property type="project" value="UniProtKB-UniRule"/>
</dbReference>
<evidence type="ECO:0000256" key="2">
    <source>
        <dbReference type="ARBA" id="ARBA00022679"/>
    </source>
</evidence>
<feature type="region of interest" description="Disordered" evidence="5">
    <location>
        <begin position="119"/>
        <end position="154"/>
    </location>
</feature>
<keyword evidence="2 4" id="KW-0808">Transferase</keyword>
<sequence length="432" mass="42948">MTRVVVASDKFKGSLTSNQVATTVAEGVRRTCPDATVDAVPVADGGDGTLAAAVAAGFEFVPATASGPTGEAVRTGYARRRVSTDHGGHDVAVVELADVSGLVRLPAARDRAVPEHADFVHGSSTPSGPPYSDGAQSGAIPHGGGFGRPAPLTASSRGTGEVIAAAIDKGCTRIILGIGGSASTDGGAGLIRALGAKLLDADGAPVGEGGGALAAAASLDLTDLRERMAGVEVVVACDVDNPLTGPAGAAAVYGPQKGADADQVAELDDGLARWADLVARETGRDVRDAPGAGAAGGVGFAALALLGAELRPGIELMLELVGFHQQLAGADLVVTGEGALDEQTLHGKAVTGVAAAAGAAGVPVVAVCGTNRLDPARLRAAGVEAAYALTDLEPDVRRCIAEPIPLLRQLGERIAADHLARSTMTATERGFA</sequence>
<keyword evidence="7" id="KW-1185">Reference proteome</keyword>
<evidence type="ECO:0000256" key="3">
    <source>
        <dbReference type="ARBA" id="ARBA00022777"/>
    </source>
</evidence>
<dbReference type="EMBL" id="SMKR01000062">
    <property type="protein sequence ID" value="TDD24659.1"/>
    <property type="molecule type" value="Genomic_DNA"/>
</dbReference>
<dbReference type="PANTHER" id="PTHR21599:SF0">
    <property type="entry name" value="GLYCERATE KINASE"/>
    <property type="match status" value="1"/>
</dbReference>
<proteinExistence type="inferred from homology"/>
<comment type="caution">
    <text evidence="6">The sequence shown here is derived from an EMBL/GenBank/DDBJ whole genome shotgun (WGS) entry which is preliminary data.</text>
</comment>
<dbReference type="AlphaFoldDB" id="A0A4R4X367"/>
<dbReference type="InterPro" id="IPR004381">
    <property type="entry name" value="Glycerate_kinase"/>
</dbReference>
<evidence type="ECO:0000256" key="4">
    <source>
        <dbReference type="PIRNR" id="PIRNR006078"/>
    </source>
</evidence>
<dbReference type="RefSeq" id="WP_132320833.1">
    <property type="nucleotide sequence ID" value="NZ_SMKR01000062.1"/>
</dbReference>
<evidence type="ECO:0000313" key="7">
    <source>
        <dbReference type="Proteomes" id="UP000295172"/>
    </source>
</evidence>
<evidence type="ECO:0000313" key="6">
    <source>
        <dbReference type="EMBL" id="TDD24659.1"/>
    </source>
</evidence>
<dbReference type="Pfam" id="PF02595">
    <property type="entry name" value="Gly_kinase"/>
    <property type="match status" value="2"/>
</dbReference>
<name>A0A4R4X367_9ACTN</name>
<dbReference type="SUPFAM" id="SSF110738">
    <property type="entry name" value="Glycerate kinase I"/>
    <property type="match status" value="2"/>
</dbReference>
<dbReference type="OrthoDB" id="9774290at2"/>
<dbReference type="NCBIfam" id="TIGR00045">
    <property type="entry name" value="glycerate kinase"/>
    <property type="match status" value="1"/>
</dbReference>
<dbReference type="Proteomes" id="UP000295172">
    <property type="component" value="Unassembled WGS sequence"/>
</dbReference>
<dbReference type="PIRSF" id="PIRSF006078">
    <property type="entry name" value="GlxK"/>
    <property type="match status" value="1"/>
</dbReference>
<evidence type="ECO:0000256" key="1">
    <source>
        <dbReference type="ARBA" id="ARBA00006284"/>
    </source>
</evidence>
<reference evidence="6 7" key="1">
    <citation type="submission" date="2019-02" db="EMBL/GenBank/DDBJ databases">
        <title>Draft genome sequences of novel Actinobacteria.</title>
        <authorList>
            <person name="Sahin N."/>
            <person name="Ay H."/>
            <person name="Saygin H."/>
        </authorList>
    </citation>
    <scope>NUCLEOTIDE SEQUENCE [LARGE SCALE GENOMIC DNA]</scope>
    <source>
        <strain evidence="6 7">16K104</strain>
    </source>
</reference>
<dbReference type="Gene3D" id="3.90.1510.10">
    <property type="entry name" value="Glycerate kinase, domain 2"/>
    <property type="match status" value="2"/>
</dbReference>
<dbReference type="Gene3D" id="3.40.50.10350">
    <property type="entry name" value="Glycerate kinase, domain 1"/>
    <property type="match status" value="2"/>
</dbReference>
<accession>A0A4R4X367</accession>
<dbReference type="InterPro" id="IPR036129">
    <property type="entry name" value="Glycerate_kinase_sf"/>
</dbReference>
<evidence type="ECO:0000256" key="5">
    <source>
        <dbReference type="SAM" id="MobiDB-lite"/>
    </source>
</evidence>
<dbReference type="InterPro" id="IPR018193">
    <property type="entry name" value="Glyc_kinase_flavodox-like_fold"/>
</dbReference>
<protein>
    <submittedName>
        <fullName evidence="6">Glycerate kinase</fullName>
    </submittedName>
</protein>
<keyword evidence="3 4" id="KW-0418">Kinase</keyword>
<organism evidence="6 7">
    <name type="scientific">Kribbella turkmenica</name>
    <dbReference type="NCBI Taxonomy" id="2530375"/>
    <lineage>
        <taxon>Bacteria</taxon>
        <taxon>Bacillati</taxon>
        <taxon>Actinomycetota</taxon>
        <taxon>Actinomycetes</taxon>
        <taxon>Propionibacteriales</taxon>
        <taxon>Kribbellaceae</taxon>
        <taxon>Kribbella</taxon>
    </lineage>
</organism>
<dbReference type="GO" id="GO:0031388">
    <property type="term" value="P:organic acid phosphorylation"/>
    <property type="evidence" value="ECO:0007669"/>
    <property type="project" value="UniProtKB-UniRule"/>
</dbReference>